<name>A0A7U7G8W3_9GAMM</name>
<dbReference type="EMBL" id="CBTK010000035">
    <property type="protein sequence ID" value="CDH43739.1"/>
    <property type="molecule type" value="Genomic_DNA"/>
</dbReference>
<reference evidence="2 3" key="1">
    <citation type="journal article" date="2014" name="ISME J.">
        <title>Candidatus Competibacter-lineage genomes retrieved from metagenomes reveal functional metabolic diversity.</title>
        <authorList>
            <person name="McIlroy S.J."/>
            <person name="Albertsen M."/>
            <person name="Andresen E.K."/>
            <person name="Saunders A.M."/>
            <person name="Kristiansen R."/>
            <person name="Stokholm-Bjerregaard M."/>
            <person name="Nielsen K.L."/>
            <person name="Nielsen P.H."/>
        </authorList>
    </citation>
    <scope>NUCLEOTIDE SEQUENCE [LARGE SCALE GENOMIC DNA]</scope>
    <source>
        <strain evidence="2 3">Run_B_J11</strain>
    </source>
</reference>
<gene>
    <name evidence="2" type="ORF">BN874_130064</name>
</gene>
<keyword evidence="3" id="KW-1185">Reference proteome</keyword>
<organism evidence="2 3">
    <name type="scientific">Candidatus Contendobacter odensis Run_B_J11</name>
    <dbReference type="NCBI Taxonomy" id="1400861"/>
    <lineage>
        <taxon>Bacteria</taxon>
        <taxon>Pseudomonadati</taxon>
        <taxon>Pseudomonadota</taxon>
        <taxon>Gammaproteobacteria</taxon>
        <taxon>Candidatus Competibacteraceae</taxon>
        <taxon>Candidatus Contendibacter</taxon>
    </lineage>
</organism>
<accession>A0A7U7G8W3</accession>
<comment type="caution">
    <text evidence="2">The sequence shown here is derived from an EMBL/GenBank/DDBJ whole genome shotgun (WGS) entry which is preliminary data.</text>
</comment>
<dbReference type="Proteomes" id="UP000019184">
    <property type="component" value="Unassembled WGS sequence"/>
</dbReference>
<proteinExistence type="predicted"/>
<evidence type="ECO:0000313" key="3">
    <source>
        <dbReference type="Proteomes" id="UP000019184"/>
    </source>
</evidence>
<evidence type="ECO:0000256" key="1">
    <source>
        <dbReference type="SAM" id="MobiDB-lite"/>
    </source>
</evidence>
<feature type="compositionally biased region" description="Low complexity" evidence="1">
    <location>
        <begin position="8"/>
        <end position="21"/>
    </location>
</feature>
<feature type="compositionally biased region" description="Low complexity" evidence="1">
    <location>
        <begin position="34"/>
        <end position="48"/>
    </location>
</feature>
<feature type="region of interest" description="Disordered" evidence="1">
    <location>
        <begin position="1"/>
        <end position="48"/>
    </location>
</feature>
<dbReference type="AlphaFoldDB" id="A0A7U7G8W3"/>
<sequence>MIRPIKNSSTTAPTVAVTTEPIKPTAVNPSNLNKKPPTTAPMMPTTMLPSSPKPPPFIIVPASQPASAPIARKITKLVMSTLLPLVQYEKQTGAYLILEAVTENYAPTGNIRAENTHRAQAQFFHRLLVLP</sequence>
<evidence type="ECO:0000313" key="2">
    <source>
        <dbReference type="EMBL" id="CDH43739.1"/>
    </source>
</evidence>
<protein>
    <submittedName>
        <fullName evidence="2">Uncharacterized protein</fullName>
    </submittedName>
</protein>